<dbReference type="InterPro" id="IPR036869">
    <property type="entry name" value="J_dom_sf"/>
</dbReference>
<dbReference type="eggNOG" id="KOG1150">
    <property type="taxonomic scope" value="Eukaryota"/>
</dbReference>
<dbReference type="PaxDb" id="55529-EKX43109"/>
<feature type="non-terminal residue" evidence="4">
    <location>
        <position position="1"/>
    </location>
</feature>
<feature type="domain" description="J" evidence="3">
    <location>
        <begin position="75"/>
        <end position="139"/>
    </location>
</feature>
<organism evidence="4">
    <name type="scientific">Guillardia theta (strain CCMP2712)</name>
    <name type="common">Cryptophyte</name>
    <dbReference type="NCBI Taxonomy" id="905079"/>
    <lineage>
        <taxon>Eukaryota</taxon>
        <taxon>Cryptophyceae</taxon>
        <taxon>Pyrenomonadales</taxon>
        <taxon>Geminigeraceae</taxon>
        <taxon>Guillardia</taxon>
    </lineage>
</organism>
<dbReference type="PRINTS" id="PR00625">
    <property type="entry name" value="JDOMAIN"/>
</dbReference>
<dbReference type="InterPro" id="IPR001623">
    <property type="entry name" value="DnaJ_domain"/>
</dbReference>
<dbReference type="OrthoDB" id="342454at2759"/>
<dbReference type="KEGG" id="gtt:GUITHDRAFT_73426"/>
<accession>L1J4Q3</accession>
<evidence type="ECO:0000313" key="6">
    <source>
        <dbReference type="Proteomes" id="UP000011087"/>
    </source>
</evidence>
<dbReference type="EnsemblProtists" id="EKX43109">
    <property type="protein sequence ID" value="EKX43109"/>
    <property type="gene ID" value="GUITHDRAFT_73426"/>
</dbReference>
<dbReference type="AlphaFoldDB" id="L1J4Q3"/>
<evidence type="ECO:0000256" key="2">
    <source>
        <dbReference type="SAM" id="MobiDB-lite"/>
    </source>
</evidence>
<name>L1J4Q3_GUITC</name>
<dbReference type="PANTHER" id="PTHR15606">
    <property type="entry name" value="DNAJ HOMOLOG SUBFAMILY C MEMBER 8/LIPOPOLYSACCHARIDE SPECIFIC RESPONSE-7-RELATED"/>
    <property type="match status" value="1"/>
</dbReference>
<feature type="compositionally biased region" description="Basic and acidic residues" evidence="2">
    <location>
        <begin position="12"/>
        <end position="36"/>
    </location>
</feature>
<dbReference type="GeneID" id="17299847"/>
<dbReference type="CDD" id="cd06257">
    <property type="entry name" value="DnaJ"/>
    <property type="match status" value="1"/>
</dbReference>
<dbReference type="EMBL" id="JH993012">
    <property type="protein sequence ID" value="EKX43109.1"/>
    <property type="molecule type" value="Genomic_DNA"/>
</dbReference>
<dbReference type="SUPFAM" id="SSF46565">
    <property type="entry name" value="Chaperone J-domain"/>
    <property type="match status" value="1"/>
</dbReference>
<dbReference type="PROSITE" id="PS50076">
    <property type="entry name" value="DNAJ_2"/>
    <property type="match status" value="1"/>
</dbReference>
<dbReference type="SMART" id="SM00271">
    <property type="entry name" value="DnaJ"/>
    <property type="match status" value="1"/>
</dbReference>
<dbReference type="HOGENOM" id="CLU_070940_1_1_1"/>
<dbReference type="Pfam" id="PF00226">
    <property type="entry name" value="DnaJ"/>
    <property type="match status" value="1"/>
</dbReference>
<evidence type="ECO:0000256" key="1">
    <source>
        <dbReference type="SAM" id="Coils"/>
    </source>
</evidence>
<evidence type="ECO:0000259" key="3">
    <source>
        <dbReference type="PROSITE" id="PS50076"/>
    </source>
</evidence>
<dbReference type="Proteomes" id="UP000011087">
    <property type="component" value="Unassembled WGS sequence"/>
</dbReference>
<dbReference type="STRING" id="905079.L1J4Q3"/>
<dbReference type="GO" id="GO:0005634">
    <property type="term" value="C:nucleus"/>
    <property type="evidence" value="ECO:0007669"/>
    <property type="project" value="TreeGrafter"/>
</dbReference>
<proteinExistence type="predicted"/>
<reference evidence="5" key="3">
    <citation type="submission" date="2016-03" db="UniProtKB">
        <authorList>
            <consortium name="EnsemblProtists"/>
        </authorList>
    </citation>
    <scope>IDENTIFICATION</scope>
</reference>
<feature type="coiled-coil region" evidence="1">
    <location>
        <begin position="112"/>
        <end position="166"/>
    </location>
</feature>
<dbReference type="OMA" id="NWEDERD"/>
<dbReference type="Gene3D" id="1.10.287.110">
    <property type="entry name" value="DnaJ domain"/>
    <property type="match status" value="1"/>
</dbReference>
<protein>
    <recommendedName>
        <fullName evidence="3">J domain-containing protein</fullName>
    </recommendedName>
</protein>
<feature type="region of interest" description="Disordered" evidence="2">
    <location>
        <begin position="1"/>
        <end position="43"/>
    </location>
</feature>
<dbReference type="RefSeq" id="XP_005830089.1">
    <property type="nucleotide sequence ID" value="XM_005830032.1"/>
</dbReference>
<reference evidence="4 6" key="1">
    <citation type="journal article" date="2012" name="Nature">
        <title>Algal genomes reveal evolutionary mosaicism and the fate of nucleomorphs.</title>
        <authorList>
            <consortium name="DOE Joint Genome Institute"/>
            <person name="Curtis B.A."/>
            <person name="Tanifuji G."/>
            <person name="Burki F."/>
            <person name="Gruber A."/>
            <person name="Irimia M."/>
            <person name="Maruyama S."/>
            <person name="Arias M.C."/>
            <person name="Ball S.G."/>
            <person name="Gile G.H."/>
            <person name="Hirakawa Y."/>
            <person name="Hopkins J.F."/>
            <person name="Kuo A."/>
            <person name="Rensing S.A."/>
            <person name="Schmutz J."/>
            <person name="Symeonidi A."/>
            <person name="Elias M."/>
            <person name="Eveleigh R.J."/>
            <person name="Herman E.K."/>
            <person name="Klute M.J."/>
            <person name="Nakayama T."/>
            <person name="Obornik M."/>
            <person name="Reyes-Prieto A."/>
            <person name="Armbrust E.V."/>
            <person name="Aves S.J."/>
            <person name="Beiko R.G."/>
            <person name="Coutinho P."/>
            <person name="Dacks J.B."/>
            <person name="Durnford D.G."/>
            <person name="Fast N.M."/>
            <person name="Green B.R."/>
            <person name="Grisdale C.J."/>
            <person name="Hempel F."/>
            <person name="Henrissat B."/>
            <person name="Hoppner M.P."/>
            <person name="Ishida K."/>
            <person name="Kim E."/>
            <person name="Koreny L."/>
            <person name="Kroth P.G."/>
            <person name="Liu Y."/>
            <person name="Malik S.B."/>
            <person name="Maier U.G."/>
            <person name="McRose D."/>
            <person name="Mock T."/>
            <person name="Neilson J.A."/>
            <person name="Onodera N.T."/>
            <person name="Poole A.M."/>
            <person name="Pritham E.J."/>
            <person name="Richards T.A."/>
            <person name="Rocap G."/>
            <person name="Roy S.W."/>
            <person name="Sarai C."/>
            <person name="Schaack S."/>
            <person name="Shirato S."/>
            <person name="Slamovits C.H."/>
            <person name="Spencer D.F."/>
            <person name="Suzuki S."/>
            <person name="Worden A.Z."/>
            <person name="Zauner S."/>
            <person name="Barry K."/>
            <person name="Bell C."/>
            <person name="Bharti A.K."/>
            <person name="Crow J.A."/>
            <person name="Grimwood J."/>
            <person name="Kramer R."/>
            <person name="Lindquist E."/>
            <person name="Lucas S."/>
            <person name="Salamov A."/>
            <person name="McFadden G.I."/>
            <person name="Lane C.E."/>
            <person name="Keeling P.J."/>
            <person name="Gray M.W."/>
            <person name="Grigoriev I.V."/>
            <person name="Archibald J.M."/>
        </authorList>
    </citation>
    <scope>NUCLEOTIDE SEQUENCE</scope>
    <source>
        <strain evidence="4 6">CCMP2712</strain>
    </source>
</reference>
<reference evidence="6" key="2">
    <citation type="submission" date="2012-11" db="EMBL/GenBank/DDBJ databases">
        <authorList>
            <person name="Kuo A."/>
            <person name="Curtis B.A."/>
            <person name="Tanifuji G."/>
            <person name="Burki F."/>
            <person name="Gruber A."/>
            <person name="Irimia M."/>
            <person name="Maruyama S."/>
            <person name="Arias M.C."/>
            <person name="Ball S.G."/>
            <person name="Gile G.H."/>
            <person name="Hirakawa Y."/>
            <person name="Hopkins J.F."/>
            <person name="Rensing S.A."/>
            <person name="Schmutz J."/>
            <person name="Symeonidi A."/>
            <person name="Elias M."/>
            <person name="Eveleigh R.J."/>
            <person name="Herman E.K."/>
            <person name="Klute M.J."/>
            <person name="Nakayama T."/>
            <person name="Obornik M."/>
            <person name="Reyes-Prieto A."/>
            <person name="Armbrust E.V."/>
            <person name="Aves S.J."/>
            <person name="Beiko R.G."/>
            <person name="Coutinho P."/>
            <person name="Dacks J.B."/>
            <person name="Durnford D.G."/>
            <person name="Fast N.M."/>
            <person name="Green B.R."/>
            <person name="Grisdale C."/>
            <person name="Hempe F."/>
            <person name="Henrissat B."/>
            <person name="Hoppner M.P."/>
            <person name="Ishida K.-I."/>
            <person name="Kim E."/>
            <person name="Koreny L."/>
            <person name="Kroth P.G."/>
            <person name="Liu Y."/>
            <person name="Malik S.-B."/>
            <person name="Maier U.G."/>
            <person name="McRose D."/>
            <person name="Mock T."/>
            <person name="Neilson J.A."/>
            <person name="Onodera N.T."/>
            <person name="Poole A.M."/>
            <person name="Pritham E.J."/>
            <person name="Richards T.A."/>
            <person name="Rocap G."/>
            <person name="Roy S.W."/>
            <person name="Sarai C."/>
            <person name="Schaack S."/>
            <person name="Shirato S."/>
            <person name="Slamovits C.H."/>
            <person name="Spencer D.F."/>
            <person name="Suzuki S."/>
            <person name="Worden A.Z."/>
            <person name="Zauner S."/>
            <person name="Barry K."/>
            <person name="Bell C."/>
            <person name="Bharti A.K."/>
            <person name="Crow J.A."/>
            <person name="Grimwood J."/>
            <person name="Kramer R."/>
            <person name="Lindquist E."/>
            <person name="Lucas S."/>
            <person name="Salamov A."/>
            <person name="McFadden G.I."/>
            <person name="Lane C.E."/>
            <person name="Keeling P.J."/>
            <person name="Gray M.W."/>
            <person name="Grigoriev I.V."/>
            <person name="Archibald J.M."/>
        </authorList>
    </citation>
    <scope>NUCLEOTIDE SEQUENCE</scope>
    <source>
        <strain evidence="6">CCMP2712</strain>
    </source>
</reference>
<sequence length="243" mass="28405">MPSAKAEPAGDAAKDKDQGKATDESDVKVKEEKKEEPPEEPLAEADLELLSEFFSETSDLERKQQVERILKYKLNPFEVLQVRVDMTVEEIKMGYRRVSLMVHPDKCKHPRAEEAFEACKKALAELEDADKRKFYVEVMDAARQEAERELKKRKRQEREEAAARKKVREFALRHSSDKIFQLEKRRSHAEKVFIANEKRDKESLAKLKQETKVQENVAKDWDEARLNRIDSWREFTQSGKVSL</sequence>
<evidence type="ECO:0000313" key="4">
    <source>
        <dbReference type="EMBL" id="EKX43109.1"/>
    </source>
</evidence>
<evidence type="ECO:0000313" key="5">
    <source>
        <dbReference type="EnsemblProtists" id="EKX43109"/>
    </source>
</evidence>
<dbReference type="PANTHER" id="PTHR15606:SF4">
    <property type="entry name" value="DNAJ HOMOLOG SUBFAMILY C MEMBER 8"/>
    <property type="match status" value="1"/>
</dbReference>
<gene>
    <name evidence="4" type="ORF">GUITHDRAFT_73426</name>
</gene>
<dbReference type="InterPro" id="IPR042858">
    <property type="entry name" value="DNAJC8"/>
</dbReference>
<keyword evidence="6" id="KW-1185">Reference proteome</keyword>
<keyword evidence="1" id="KW-0175">Coiled coil</keyword>